<organism evidence="3 4">
    <name type="scientific">Gigaspora rosea</name>
    <dbReference type="NCBI Taxonomy" id="44941"/>
    <lineage>
        <taxon>Eukaryota</taxon>
        <taxon>Fungi</taxon>
        <taxon>Fungi incertae sedis</taxon>
        <taxon>Mucoromycota</taxon>
        <taxon>Glomeromycotina</taxon>
        <taxon>Glomeromycetes</taxon>
        <taxon>Diversisporales</taxon>
        <taxon>Gigasporaceae</taxon>
        <taxon>Gigaspora</taxon>
    </lineage>
</organism>
<gene>
    <name evidence="3" type="ORF">C2G38_367235</name>
</gene>
<comment type="caution">
    <text evidence="3">The sequence shown here is derived from an EMBL/GenBank/DDBJ whole genome shotgun (WGS) entry which is preliminary data.</text>
</comment>
<dbReference type="InterPro" id="IPR051681">
    <property type="entry name" value="Ser/Thr_Kinases-Pseudokinases"/>
</dbReference>
<dbReference type="Pfam" id="PF07714">
    <property type="entry name" value="PK_Tyr_Ser-Thr"/>
    <property type="match status" value="1"/>
</dbReference>
<feature type="domain" description="TLDc" evidence="2">
    <location>
        <begin position="479"/>
        <end position="648"/>
    </location>
</feature>
<keyword evidence="3" id="KW-0418">Kinase</keyword>
<protein>
    <submittedName>
        <fullName evidence="3">Kinase-like domain-containing protein</fullName>
    </submittedName>
</protein>
<proteinExistence type="predicted"/>
<dbReference type="GO" id="GO:0004674">
    <property type="term" value="F:protein serine/threonine kinase activity"/>
    <property type="evidence" value="ECO:0007669"/>
    <property type="project" value="TreeGrafter"/>
</dbReference>
<dbReference type="InterPro" id="IPR001245">
    <property type="entry name" value="Ser-Thr/Tyr_kinase_cat_dom"/>
</dbReference>
<name>A0A397UD00_9GLOM</name>
<dbReference type="PROSITE" id="PS51886">
    <property type="entry name" value="TLDC"/>
    <property type="match status" value="1"/>
</dbReference>
<dbReference type="STRING" id="44941.A0A397UD00"/>
<dbReference type="GO" id="GO:0005524">
    <property type="term" value="F:ATP binding"/>
    <property type="evidence" value="ECO:0007669"/>
    <property type="project" value="InterPro"/>
</dbReference>
<keyword evidence="4" id="KW-1185">Reference proteome</keyword>
<dbReference type="PRINTS" id="PR00109">
    <property type="entry name" value="TYRKINASE"/>
</dbReference>
<dbReference type="PROSITE" id="PS50011">
    <property type="entry name" value="PROTEIN_KINASE_DOM"/>
    <property type="match status" value="1"/>
</dbReference>
<dbReference type="PANTHER" id="PTHR44329">
    <property type="entry name" value="SERINE/THREONINE-PROTEIN KINASE TNNI3K-RELATED"/>
    <property type="match status" value="1"/>
</dbReference>
<dbReference type="InterPro" id="IPR000719">
    <property type="entry name" value="Prot_kinase_dom"/>
</dbReference>
<dbReference type="SMART" id="SM00584">
    <property type="entry name" value="TLDc"/>
    <property type="match status" value="1"/>
</dbReference>
<dbReference type="EMBL" id="QKWP01001538">
    <property type="protein sequence ID" value="RIB08205.1"/>
    <property type="molecule type" value="Genomic_DNA"/>
</dbReference>
<evidence type="ECO:0000259" key="2">
    <source>
        <dbReference type="PROSITE" id="PS51886"/>
    </source>
</evidence>
<dbReference type="Proteomes" id="UP000266673">
    <property type="component" value="Unassembled WGS sequence"/>
</dbReference>
<dbReference type="SUPFAM" id="SSF56112">
    <property type="entry name" value="Protein kinase-like (PK-like)"/>
    <property type="match status" value="1"/>
</dbReference>
<sequence length="655" mass="75423">MTTQSIEWFENAISKHFINKYNYDDFYCRIVDEKISVYEWKNHNLIVVHKSLKHIIEMKEMNEKKIKALVKELRLLQQVCSFPNIIKLYGLTKDPYGDYHIVLQYADDGNLREYLEKNFSVMKWTDKLRTASEIAQGLMSLHEHNIIHKSFHSKNILIHQGQIMISDSGLTKKSKQIASMPAYFEPQCLQKNSNYELDKKSDIYSLGVILWEISSGIPPFKSYSPLEILFFVSDGEREMPAKNTPNRYIKLYSLCWDQCPSKRPEIKTVCEVLKMQYELALKIEKAYKNTNYNNNMANKTSKDFNDTLISQTSSNTLISKASSMKSTDTLVSRTSMNSSNTSINTVKRNSRNNLVSKALTVLNDSKSQPDNITVNEHLNNDLRSQSYKVITNNKNENFYDEISKKPDKIVSQSEAYTIYDDKSIEDKSIDEITLMSDNVSLSDSSIYSVPGITSLLEDFEIHDINIQTKLKLPFILPGSLLTAAHSAEIASWIDNKSIIYNVNNIPYEFKLIFKGSKDGFSVSDFHKLCDNKSMTVLVIKVSGSDEILGGFNPLEWKSVSNKYAKTDKSFIFSFKNNKSILSRVKNENKAIYYDNDFGPSFGGSNDLFLVRNLIIRNKWSCKHKNYSKAIRDSEGYFKVDEFEVFEICENRFNFS</sequence>
<dbReference type="Pfam" id="PF07534">
    <property type="entry name" value="TLD"/>
    <property type="match status" value="1"/>
</dbReference>
<dbReference type="InterPro" id="IPR011009">
    <property type="entry name" value="Kinase-like_dom_sf"/>
</dbReference>
<dbReference type="Gene3D" id="1.10.510.10">
    <property type="entry name" value="Transferase(Phosphotransferase) domain 1"/>
    <property type="match status" value="1"/>
</dbReference>
<evidence type="ECO:0000313" key="3">
    <source>
        <dbReference type="EMBL" id="RIB08205.1"/>
    </source>
</evidence>
<evidence type="ECO:0000313" key="4">
    <source>
        <dbReference type="Proteomes" id="UP000266673"/>
    </source>
</evidence>
<reference evidence="3 4" key="1">
    <citation type="submission" date="2018-06" db="EMBL/GenBank/DDBJ databases">
        <title>Comparative genomics reveals the genomic features of Rhizophagus irregularis, R. cerebriforme, R. diaphanum and Gigaspora rosea, and their symbiotic lifestyle signature.</title>
        <authorList>
            <person name="Morin E."/>
            <person name="San Clemente H."/>
            <person name="Chen E.C.H."/>
            <person name="De La Providencia I."/>
            <person name="Hainaut M."/>
            <person name="Kuo A."/>
            <person name="Kohler A."/>
            <person name="Murat C."/>
            <person name="Tang N."/>
            <person name="Roy S."/>
            <person name="Loubradou J."/>
            <person name="Henrissat B."/>
            <person name="Grigoriev I.V."/>
            <person name="Corradi N."/>
            <person name="Roux C."/>
            <person name="Martin F.M."/>
        </authorList>
    </citation>
    <scope>NUCLEOTIDE SEQUENCE [LARGE SCALE GENOMIC DNA]</scope>
    <source>
        <strain evidence="3 4">DAOM 194757</strain>
    </source>
</reference>
<dbReference type="OrthoDB" id="5953547at2759"/>
<dbReference type="InterPro" id="IPR006571">
    <property type="entry name" value="TLDc_dom"/>
</dbReference>
<accession>A0A397UD00</accession>
<evidence type="ECO:0000259" key="1">
    <source>
        <dbReference type="PROSITE" id="PS50011"/>
    </source>
</evidence>
<dbReference type="AlphaFoldDB" id="A0A397UD00"/>
<keyword evidence="3" id="KW-0808">Transferase</keyword>
<feature type="domain" description="Protein kinase" evidence="1">
    <location>
        <begin position="1"/>
        <end position="278"/>
    </location>
</feature>